<sequence length="1128" mass="129151">MQNEHTLDEPITLKFCYGINESLSSVHVIRKQEQGGDTTGEHGDPLIVYSSDNNIVIVDEKKQLLFRGHVNKISKLIKSCNNEFIVSCDKGRDSFILLWKLNQNCLVPVKKFFFQSSHETSGKNEPKKSIDGEAFHRNNSPRAGNSPLSVNSALAGNSPRSVNSPSTGNQEGVKDSHSNPSEGENVGYECVDISFDNRYICALTEKQLYAKGSARSTQGEAIQHNKNGKNSTNAVFYQEIVIFDTNGGEDNIVCKDKIYGKETQEKIRFNKKYEIISNSKSKLYIYNFVKKHRTITHYSPSLYKSNIINERFIFTETSFVDNSTMLLTGTTNGYLIVWDYSSIFLSKTKQSVKQREYQKYLEIRKDIPINIVQSYGNYVILGLSDGSVQVFDKDLKCYAWFENIHVGQIKSISFELSNFEQDFFSWNSFILFTEKNVIKQIHPSSFNDGGSAIQWDDIHGGQLGTGGNHTRGEITKGGLQQEVAIPNGANNSLEQKTQTENKTLLHFDSSCISCICTNPSSEKNVIYIGNENGLIEIFDFDKNVKVHTICLTSKEIVSMVFSNSGSILCVGCKCGFIQLIKADKLEAFFSSRDMKYQVTYLYFSEDDKILISSSRNANMIIYKNENSANPFDWKFAYRIVNNNNITFTDLNIVKEIHKKNYYIIVGITNNRYIIFYHYNFLENNVTISYLPIEQIYAPTCLSQNLYFYDRQILCICNEASKIRFFDLETKKIVKTVHLPFREKNVKKFLPLTDYGEDGTATPAGMNKSTEPAKHNLEKNNIFLFVLNEKMIVFTQTPIDANCFRYIGGIVSSGAIQNVILKNQNMFILSNNKIFYYRINTNVLKKNIEVQSNTLQNFIEQIGGKTSNMYKQIMDSFYYCEIQKKKFQQKKEKHDIKKLLNILSIEYIFASISVFLSKFEIQNIIQEYHFYYKYVLPLLMEGGAPVGESLSMADGVTLVNYKSDDDLLLQNVFFVRPPGCTDTQAHSDKELLSQSRADINSSQQKRRDKNEGEKNEGDKNEVDKNDEDNQSEANPSGTDNTLEGDITKDCEHIYFNINAFIYTYFNFATEDETNLDQVIQDIGNYYKDSKKKKKISCSDFFEMLENHGETMDRNEFQRIFQIFTKITVS</sequence>
<dbReference type="OMA" id="YTYFNFA"/>
<feature type="compositionally biased region" description="Basic and acidic residues" evidence="6">
    <location>
        <begin position="1007"/>
        <end position="1022"/>
    </location>
</feature>
<evidence type="ECO:0000313" key="7">
    <source>
        <dbReference type="EMBL" id="GAB65632.1"/>
    </source>
</evidence>
<dbReference type="Proteomes" id="UP000006319">
    <property type="component" value="Chromosome 7"/>
</dbReference>
<dbReference type="VEuPathDB" id="PlasmoDB:PCYB_071340"/>
<feature type="region of interest" description="Disordered" evidence="6">
    <location>
        <begin position="990"/>
        <end position="1042"/>
    </location>
</feature>
<dbReference type="GO" id="GO:0031514">
    <property type="term" value="C:motile cilium"/>
    <property type="evidence" value="ECO:0007669"/>
    <property type="project" value="TreeGrafter"/>
</dbReference>
<organism evidence="7 8">
    <name type="scientific">Plasmodium cynomolgi (strain B)</name>
    <dbReference type="NCBI Taxonomy" id="1120755"/>
    <lineage>
        <taxon>Eukaryota</taxon>
        <taxon>Sar</taxon>
        <taxon>Alveolata</taxon>
        <taxon>Apicomplexa</taxon>
        <taxon>Aconoidasida</taxon>
        <taxon>Haemosporida</taxon>
        <taxon>Plasmodiidae</taxon>
        <taxon>Plasmodium</taxon>
        <taxon>Plasmodium (Plasmodium)</taxon>
    </lineage>
</organism>
<feature type="region of interest" description="Disordered" evidence="6">
    <location>
        <begin position="118"/>
        <end position="181"/>
    </location>
</feature>
<feature type="compositionally biased region" description="Polar residues" evidence="6">
    <location>
        <begin position="1030"/>
        <end position="1040"/>
    </location>
</feature>
<dbReference type="RefSeq" id="XP_004221579.1">
    <property type="nucleotide sequence ID" value="XM_004221531.1"/>
</dbReference>
<keyword evidence="4" id="KW-0966">Cell projection</keyword>
<gene>
    <name evidence="7" type="ORF">PCYB_071340</name>
</gene>
<dbReference type="OrthoDB" id="4899631at2759"/>
<evidence type="ECO:0000256" key="2">
    <source>
        <dbReference type="ARBA" id="ARBA00022574"/>
    </source>
</evidence>
<dbReference type="InterPro" id="IPR011047">
    <property type="entry name" value="Quinoprotein_ADH-like_sf"/>
</dbReference>
<evidence type="ECO:0000256" key="4">
    <source>
        <dbReference type="ARBA" id="ARBA00023273"/>
    </source>
</evidence>
<dbReference type="PANTHER" id="PTHR13720:SF13">
    <property type="entry name" value="CILIA- AND FLAGELLA-ASSOCIATED PROTEIN 251"/>
    <property type="match status" value="1"/>
</dbReference>
<dbReference type="PANTHER" id="PTHR13720">
    <property type="entry name" value="WD-40 REPEAT PROTEIN"/>
    <property type="match status" value="1"/>
</dbReference>
<comment type="subcellular location">
    <subcellularLocation>
        <location evidence="1">Cell projection</location>
        <location evidence="1">Cilium</location>
    </subcellularLocation>
</comment>
<dbReference type="eggNOG" id="ENOG502QQ05">
    <property type="taxonomic scope" value="Eukaryota"/>
</dbReference>
<evidence type="ECO:0000256" key="1">
    <source>
        <dbReference type="ARBA" id="ARBA00004138"/>
    </source>
</evidence>
<dbReference type="InterPro" id="IPR015943">
    <property type="entry name" value="WD40/YVTN_repeat-like_dom_sf"/>
</dbReference>
<evidence type="ECO:0000256" key="6">
    <source>
        <dbReference type="SAM" id="MobiDB-lite"/>
    </source>
</evidence>
<name>K6V909_PLACD</name>
<proteinExistence type="predicted"/>
<dbReference type="SUPFAM" id="SSF50998">
    <property type="entry name" value="Quinoprotein alcohol dehydrogenase-like"/>
    <property type="match status" value="1"/>
</dbReference>
<dbReference type="Gene3D" id="2.130.10.10">
    <property type="entry name" value="YVTN repeat-like/Quinoprotein amine dehydrogenase"/>
    <property type="match status" value="2"/>
</dbReference>
<dbReference type="EMBL" id="DF157099">
    <property type="protein sequence ID" value="GAB65632.1"/>
    <property type="molecule type" value="Genomic_DNA"/>
</dbReference>
<protein>
    <recommendedName>
        <fullName evidence="5">Cilia- and flagella-associated protein 251</fullName>
    </recommendedName>
</protein>
<accession>K6V909</accession>
<keyword evidence="3" id="KW-0677">Repeat</keyword>
<dbReference type="KEGG" id="pcy:PCYB_071340"/>
<reference evidence="7 8" key="1">
    <citation type="journal article" date="2012" name="Nat. Genet.">
        <title>Plasmodium cynomolgi genome sequences provide insight into Plasmodium vivax and the monkey malaria clade.</title>
        <authorList>
            <person name="Tachibana S."/>
            <person name="Sullivan S.A."/>
            <person name="Kawai S."/>
            <person name="Nakamura S."/>
            <person name="Kim H.R."/>
            <person name="Goto N."/>
            <person name="Arisue N."/>
            <person name="Palacpac N.M.Q."/>
            <person name="Honma H."/>
            <person name="Yagi M."/>
            <person name="Tougan T."/>
            <person name="Katakai Y."/>
            <person name="Kaneko O."/>
            <person name="Mita T."/>
            <person name="Kita K."/>
            <person name="Yasutomi Y."/>
            <person name="Sutton P.L."/>
            <person name="Shakhbatyan R."/>
            <person name="Horii T."/>
            <person name="Yasunaga T."/>
            <person name="Barnwell J.W."/>
            <person name="Escalante A.A."/>
            <person name="Carlton J.M."/>
            <person name="Tanabe K."/>
        </authorList>
    </citation>
    <scope>NUCLEOTIDE SEQUENCE [LARGE SCALE GENOMIC DNA]</scope>
    <source>
        <strain evidence="7 8">B</strain>
    </source>
</reference>
<feature type="compositionally biased region" description="Polar residues" evidence="6">
    <location>
        <begin position="137"/>
        <end position="170"/>
    </location>
</feature>
<dbReference type="InterPro" id="IPR050630">
    <property type="entry name" value="WD_repeat_EMAP"/>
</dbReference>
<feature type="compositionally biased region" description="Polar residues" evidence="6">
    <location>
        <begin position="991"/>
        <end position="1002"/>
    </location>
</feature>
<dbReference type="PhylomeDB" id="K6V909"/>
<feature type="compositionally biased region" description="Basic and acidic residues" evidence="6">
    <location>
        <begin position="120"/>
        <end position="136"/>
    </location>
</feature>
<dbReference type="AlphaFoldDB" id="K6V909"/>
<keyword evidence="2" id="KW-0853">WD repeat</keyword>
<keyword evidence="8" id="KW-1185">Reference proteome</keyword>
<dbReference type="GeneID" id="14691980"/>
<dbReference type="InterPro" id="IPR001680">
    <property type="entry name" value="WD40_rpt"/>
</dbReference>
<dbReference type="InterPro" id="IPR036322">
    <property type="entry name" value="WD40_repeat_dom_sf"/>
</dbReference>
<evidence type="ECO:0000256" key="3">
    <source>
        <dbReference type="ARBA" id="ARBA00022737"/>
    </source>
</evidence>
<dbReference type="SMART" id="SM00320">
    <property type="entry name" value="WD40"/>
    <property type="match status" value="5"/>
</dbReference>
<evidence type="ECO:0000256" key="5">
    <source>
        <dbReference type="ARBA" id="ARBA00040994"/>
    </source>
</evidence>
<evidence type="ECO:0000313" key="8">
    <source>
        <dbReference type="Proteomes" id="UP000006319"/>
    </source>
</evidence>
<dbReference type="SUPFAM" id="SSF50978">
    <property type="entry name" value="WD40 repeat-like"/>
    <property type="match status" value="1"/>
</dbReference>